<dbReference type="AlphaFoldDB" id="A0A9N9PHK8"/>
<evidence type="ECO:0000256" key="2">
    <source>
        <dbReference type="ARBA" id="ARBA00006116"/>
    </source>
</evidence>
<dbReference type="CDD" id="cd00009">
    <property type="entry name" value="AAA"/>
    <property type="match status" value="1"/>
</dbReference>
<keyword evidence="6 10" id="KW-0547">Nucleotide-binding</keyword>
<dbReference type="SUPFAM" id="SSF48019">
    <property type="entry name" value="post-AAA+ oligomerization domain-like"/>
    <property type="match status" value="1"/>
</dbReference>
<evidence type="ECO:0000256" key="9">
    <source>
        <dbReference type="ARBA" id="ARBA00023242"/>
    </source>
</evidence>
<dbReference type="Pfam" id="PF00004">
    <property type="entry name" value="AAA"/>
    <property type="match status" value="1"/>
</dbReference>
<dbReference type="InterPro" id="IPR027417">
    <property type="entry name" value="P-loop_NTPase"/>
</dbReference>
<dbReference type="InterPro" id="IPR001357">
    <property type="entry name" value="BRCT_dom"/>
</dbReference>
<proteinExistence type="inferred from homology"/>
<feature type="region of interest" description="Disordered" evidence="11">
    <location>
        <begin position="153"/>
        <end position="189"/>
    </location>
</feature>
<dbReference type="GO" id="GO:0005634">
    <property type="term" value="C:nucleus"/>
    <property type="evidence" value="ECO:0007669"/>
    <property type="project" value="UniProtKB-SubCell"/>
</dbReference>
<keyword evidence="14" id="KW-1185">Reference proteome</keyword>
<evidence type="ECO:0000313" key="13">
    <source>
        <dbReference type="EMBL" id="CAG8953194.1"/>
    </source>
</evidence>
<evidence type="ECO:0000256" key="11">
    <source>
        <dbReference type="SAM" id="MobiDB-lite"/>
    </source>
</evidence>
<dbReference type="GO" id="GO:0003689">
    <property type="term" value="F:DNA clamp loader activity"/>
    <property type="evidence" value="ECO:0007669"/>
    <property type="project" value="UniProtKB-UniRule"/>
</dbReference>
<dbReference type="InterPro" id="IPR003593">
    <property type="entry name" value="AAA+_ATPase"/>
</dbReference>
<dbReference type="Proteomes" id="UP000696280">
    <property type="component" value="Unassembled WGS sequence"/>
</dbReference>
<comment type="similarity">
    <text evidence="2 10">Belongs to the activator 1 large subunit family.</text>
</comment>
<dbReference type="SMART" id="SM00292">
    <property type="entry name" value="BRCT"/>
    <property type="match status" value="1"/>
</dbReference>
<dbReference type="Pfam" id="PF00533">
    <property type="entry name" value="BRCT"/>
    <property type="match status" value="1"/>
</dbReference>
<evidence type="ECO:0000256" key="7">
    <source>
        <dbReference type="ARBA" id="ARBA00022840"/>
    </source>
</evidence>
<feature type="compositionally biased region" description="Basic residues" evidence="11">
    <location>
        <begin position="173"/>
        <end position="184"/>
    </location>
</feature>
<comment type="subcellular location">
    <subcellularLocation>
        <location evidence="1 10">Nucleus</location>
    </subcellularLocation>
</comment>
<gene>
    <name evidence="13" type="ORF">HYFRA_00003395</name>
</gene>
<dbReference type="InterPro" id="IPR003959">
    <property type="entry name" value="ATPase_AAA_core"/>
</dbReference>
<evidence type="ECO:0000256" key="1">
    <source>
        <dbReference type="ARBA" id="ARBA00004123"/>
    </source>
</evidence>
<evidence type="ECO:0000256" key="5">
    <source>
        <dbReference type="ARBA" id="ARBA00022705"/>
    </source>
</evidence>
<dbReference type="PIRSF" id="PIRSF036578">
    <property type="entry name" value="RFC1"/>
    <property type="match status" value="1"/>
</dbReference>
<name>A0A9N9PHK8_9HELO</name>
<dbReference type="Pfam" id="PF25361">
    <property type="entry name" value="AAA_lid_RFC1"/>
    <property type="match status" value="1"/>
</dbReference>
<keyword evidence="5 10" id="KW-0235">DNA replication</keyword>
<dbReference type="GO" id="GO:0006271">
    <property type="term" value="P:DNA strand elongation involved in DNA replication"/>
    <property type="evidence" value="ECO:0007669"/>
    <property type="project" value="UniProtKB-ARBA"/>
</dbReference>
<evidence type="ECO:0000259" key="12">
    <source>
        <dbReference type="PROSITE" id="PS50172"/>
    </source>
</evidence>
<dbReference type="PROSITE" id="PS50172">
    <property type="entry name" value="BRCT"/>
    <property type="match status" value="1"/>
</dbReference>
<dbReference type="GO" id="GO:0003677">
    <property type="term" value="F:DNA binding"/>
    <property type="evidence" value="ECO:0007669"/>
    <property type="project" value="UniProtKB-KW"/>
</dbReference>
<dbReference type="EMBL" id="CAJVRL010000049">
    <property type="protein sequence ID" value="CAG8953194.1"/>
    <property type="molecule type" value="Genomic_DNA"/>
</dbReference>
<dbReference type="Gene3D" id="1.20.272.10">
    <property type="match status" value="1"/>
</dbReference>
<dbReference type="GO" id="GO:0005524">
    <property type="term" value="F:ATP binding"/>
    <property type="evidence" value="ECO:0007669"/>
    <property type="project" value="UniProtKB-UniRule"/>
</dbReference>
<comment type="caution">
    <text evidence="13">The sequence shown here is derived from an EMBL/GenBank/DDBJ whole genome shotgun (WGS) entry which is preliminary data.</text>
</comment>
<dbReference type="GO" id="GO:0005663">
    <property type="term" value="C:DNA replication factor C complex"/>
    <property type="evidence" value="ECO:0007669"/>
    <property type="project" value="InterPro"/>
</dbReference>
<dbReference type="FunFam" id="1.20.272.10:FF:000005">
    <property type="entry name" value="Replication factor C subunit 1"/>
    <property type="match status" value="1"/>
</dbReference>
<dbReference type="Gene3D" id="1.10.8.60">
    <property type="match status" value="1"/>
</dbReference>
<keyword evidence="8" id="KW-0238">DNA-binding</keyword>
<dbReference type="InterPro" id="IPR036420">
    <property type="entry name" value="BRCT_dom_sf"/>
</dbReference>
<feature type="compositionally biased region" description="Basic and acidic residues" evidence="11">
    <location>
        <begin position="283"/>
        <end position="294"/>
    </location>
</feature>
<feature type="region of interest" description="Disordered" evidence="11">
    <location>
        <begin position="444"/>
        <end position="472"/>
    </location>
</feature>
<sequence length="1061" mass="116841">MPADIRSFFGGKTSPPIREKATNKEEDSKKKRGRNRKVVNDSDDEEPTRPKKATPKPSVVKKPVKKESPKGQETTTEDYFASTKSKPKPKPSKPTSTPTKSLATPKIESSSRSSVRKNKPKTYSENLDQDEMAFLDEDEDAGDDIFAANVRKGGREKDAYVEIDSDDEPMVAKPKKPVPKKKAASKKDEDVEMKDIVMVDDSDDMVIEKPAARAVSKKRKSVDLESEEDDDVIPNIKPVKGKSSKQPPAKKRAPAKKAEKTESAAVQAIINNIPLVRPPTPPPKDENSKFDWRKAAPGGGNASAAPPAQGSKEIPEGAENCLVGLTFVFTGLLETLSRDDGTALVKRYGGKVTGAPSGRTDFVVLGADAGPSKIKKIHDLKIKTVDEDGLFALIATMPANGGDGKAAEQSLEKKAAEMAKIKREAEAMEKEELKKAAEAEKARKVAEKLASSKGSTYRPPAPRPPPSSSLLWTSKYAPTQINQICGNKGNVEKIQSWLKGWSYAHKYNHEKRGPDGLGGYRAIMISGPPGIGKTTAAHLAAKLAGYDVLESNASDTRSKKLVDSGLTEVLNNTSLLGFYTGDGKSVDAKKKNIVLIMDEVDGMSAGDRGGVGALAKLCKTTDIPMILICNERGLPKMKPFDHVVFDIKFQRPTVEMIRSRIATICHREGLKLPMPVIDALIEGSNKDIRQIINMISTAKLDQTVMDFDEGKAMSKAWEKSVVLKPWDICGKILSGGMFAPSSKATLNDKIELYFNDHDKSFLMVQENYLSTKPILAANCHPGREQRLKTLELIDKAAESISDGDLVDRMIHGSQQQWSLMPVHGVFSTVRPASFISGMPTGRTNFTAWLGNNSKQTKLVRYVKEIQSHMRLRTSGDRHEIRQQYLPVLWTQLIDRLQKEGKDCVEEVINLMDSYFLTREDFDFIMELGLGPQDEGNVKIESQTKATFTRLYNQKSHPLPFMKAGNITAPTAKVKAEKPDIEEALEDDDEEVPADEPKAEEDLETMLKKDKYIKQPKVKKSTTKTAFKKKAVKGDDTDMDSEEEVKPKKAKAKAKPKGKGKK</sequence>
<feature type="compositionally biased region" description="Acidic residues" evidence="11">
    <location>
        <begin position="127"/>
        <end position="140"/>
    </location>
</feature>
<dbReference type="SUPFAM" id="SSF52540">
    <property type="entry name" value="P-loop containing nucleoside triphosphate hydrolases"/>
    <property type="match status" value="1"/>
</dbReference>
<reference evidence="13" key="1">
    <citation type="submission" date="2021-07" db="EMBL/GenBank/DDBJ databases">
        <authorList>
            <person name="Durling M."/>
        </authorList>
    </citation>
    <scope>NUCLEOTIDE SEQUENCE</scope>
</reference>
<accession>A0A9N9PHK8</accession>
<dbReference type="FunFam" id="1.10.8.60:FF:000021">
    <property type="entry name" value="Replication factor C subunit 1"/>
    <property type="match status" value="1"/>
</dbReference>
<dbReference type="CDD" id="cd18140">
    <property type="entry name" value="HLD_clamp_RFC"/>
    <property type="match status" value="1"/>
</dbReference>
<dbReference type="GO" id="GO:0016887">
    <property type="term" value="F:ATP hydrolysis activity"/>
    <property type="evidence" value="ECO:0007669"/>
    <property type="project" value="InterPro"/>
</dbReference>
<feature type="region of interest" description="Disordered" evidence="11">
    <location>
        <begin position="1016"/>
        <end position="1061"/>
    </location>
</feature>
<dbReference type="FunFam" id="3.40.50.300:FF:000395">
    <property type="entry name" value="Replication factor C subunit 1"/>
    <property type="match status" value="1"/>
</dbReference>
<evidence type="ECO:0000256" key="3">
    <source>
        <dbReference type="ARBA" id="ARBA00020401"/>
    </source>
</evidence>
<dbReference type="CDD" id="cd17752">
    <property type="entry name" value="BRCT_RFC1"/>
    <property type="match status" value="1"/>
</dbReference>
<feature type="compositionally biased region" description="Basic residues" evidence="11">
    <location>
        <begin position="1047"/>
        <end position="1061"/>
    </location>
</feature>
<dbReference type="Gene3D" id="3.40.50.10190">
    <property type="entry name" value="BRCT domain"/>
    <property type="match status" value="1"/>
</dbReference>
<keyword evidence="7 10" id="KW-0067">ATP-binding</keyword>
<evidence type="ECO:0000256" key="8">
    <source>
        <dbReference type="ARBA" id="ARBA00023125"/>
    </source>
</evidence>
<dbReference type="OrthoDB" id="446168at2759"/>
<dbReference type="GO" id="GO:0006281">
    <property type="term" value="P:DNA repair"/>
    <property type="evidence" value="ECO:0007669"/>
    <property type="project" value="InterPro"/>
</dbReference>
<evidence type="ECO:0000256" key="4">
    <source>
        <dbReference type="ARBA" id="ARBA00022553"/>
    </source>
</evidence>
<feature type="region of interest" description="Disordered" evidence="11">
    <location>
        <begin position="1"/>
        <end position="140"/>
    </location>
</feature>
<dbReference type="InterPro" id="IPR012178">
    <property type="entry name" value="RFC1"/>
</dbReference>
<evidence type="ECO:0000313" key="14">
    <source>
        <dbReference type="Proteomes" id="UP000696280"/>
    </source>
</evidence>
<keyword evidence="4" id="KW-0597">Phosphoprotein</keyword>
<evidence type="ECO:0000256" key="6">
    <source>
        <dbReference type="ARBA" id="ARBA00022741"/>
    </source>
</evidence>
<feature type="domain" description="BRCT" evidence="12">
    <location>
        <begin position="317"/>
        <end position="394"/>
    </location>
</feature>
<organism evidence="13 14">
    <name type="scientific">Hymenoscyphus fraxineus</name>
    <dbReference type="NCBI Taxonomy" id="746836"/>
    <lineage>
        <taxon>Eukaryota</taxon>
        <taxon>Fungi</taxon>
        <taxon>Dikarya</taxon>
        <taxon>Ascomycota</taxon>
        <taxon>Pezizomycotina</taxon>
        <taxon>Leotiomycetes</taxon>
        <taxon>Helotiales</taxon>
        <taxon>Helotiaceae</taxon>
        <taxon>Hymenoscyphus</taxon>
    </lineage>
</organism>
<dbReference type="Pfam" id="PF08519">
    <property type="entry name" value="RFC1"/>
    <property type="match status" value="1"/>
</dbReference>
<dbReference type="FunFam" id="3.40.50.10190:FF:000001">
    <property type="entry name" value="Replication factor C subunit 1"/>
    <property type="match status" value="1"/>
</dbReference>
<dbReference type="InterPro" id="IPR008921">
    <property type="entry name" value="DNA_pol3_clamp-load_cplx_C"/>
</dbReference>
<dbReference type="SUPFAM" id="SSF52113">
    <property type="entry name" value="BRCT domain"/>
    <property type="match status" value="1"/>
</dbReference>
<dbReference type="Gene3D" id="3.40.50.300">
    <property type="entry name" value="P-loop containing nucleotide triphosphate hydrolases"/>
    <property type="match status" value="1"/>
</dbReference>
<dbReference type="PANTHER" id="PTHR23389:SF6">
    <property type="entry name" value="REPLICATION FACTOR C SUBUNIT 1"/>
    <property type="match status" value="1"/>
</dbReference>
<evidence type="ECO:0000256" key="10">
    <source>
        <dbReference type="PIRNR" id="PIRNR036578"/>
    </source>
</evidence>
<dbReference type="InterPro" id="IPR047854">
    <property type="entry name" value="RFC_lid"/>
</dbReference>
<protein>
    <recommendedName>
        <fullName evidence="3 10">Replication factor C subunit 1</fullName>
    </recommendedName>
</protein>
<feature type="compositionally biased region" description="Basic residues" evidence="11">
    <location>
        <begin position="1016"/>
        <end position="1030"/>
    </location>
</feature>
<feature type="region of interest" description="Disordered" evidence="11">
    <location>
        <begin position="212"/>
        <end position="313"/>
    </location>
</feature>
<dbReference type="InterPro" id="IPR013725">
    <property type="entry name" value="DNA_replication_fac_RFC1_C"/>
</dbReference>
<feature type="compositionally biased region" description="Basic and acidic residues" evidence="11">
    <location>
        <begin position="17"/>
        <end position="29"/>
    </location>
</feature>
<dbReference type="PANTHER" id="PTHR23389">
    <property type="entry name" value="CHROMOSOME TRANSMISSION FIDELITY FACTOR 18"/>
    <property type="match status" value="1"/>
</dbReference>
<dbReference type="SMART" id="SM00382">
    <property type="entry name" value="AAA"/>
    <property type="match status" value="1"/>
</dbReference>
<feature type="compositionally biased region" description="Basic residues" evidence="11">
    <location>
        <begin position="239"/>
        <end position="255"/>
    </location>
</feature>
<keyword evidence="9 10" id="KW-0539">Nucleus</keyword>